<accession>A0ACA9L0A9</accession>
<name>A0ACA9L0A9_9GLOM</name>
<gene>
    <name evidence="1" type="ORF">SCALOS_LOCUS3353</name>
</gene>
<sequence length="243" mass="28324">MRIWAISCYSVEREDYKIEMIIFVPANMYERDLETQAVFKKDKFYCIGGKIVPNNYEKDKKVKIAVSISMHLTIFDKISASNKCPLKVALIGILQEMLQEVKNSENAIIQTFITDYIFGEEYTCFESKKRYSDNMTTQITSTPKNSIRSKLFVTHQNVLENTNKKFENEDLPSVNSDNFHDSFGSTSLTDSQLLKYVQVENISIEQTNQEFNEKNDLADHDQEKYKEMTNKIIKKITKIIMKK</sequence>
<organism evidence="1 2">
    <name type="scientific">Scutellospora calospora</name>
    <dbReference type="NCBI Taxonomy" id="85575"/>
    <lineage>
        <taxon>Eukaryota</taxon>
        <taxon>Fungi</taxon>
        <taxon>Fungi incertae sedis</taxon>
        <taxon>Mucoromycota</taxon>
        <taxon>Glomeromycotina</taxon>
        <taxon>Glomeromycetes</taxon>
        <taxon>Diversisporales</taxon>
        <taxon>Gigasporaceae</taxon>
        <taxon>Scutellospora</taxon>
    </lineage>
</organism>
<keyword evidence="2" id="KW-1185">Reference proteome</keyword>
<proteinExistence type="predicted"/>
<dbReference type="Proteomes" id="UP000789860">
    <property type="component" value="Unassembled WGS sequence"/>
</dbReference>
<reference evidence="1" key="1">
    <citation type="submission" date="2021-06" db="EMBL/GenBank/DDBJ databases">
        <authorList>
            <person name="Kallberg Y."/>
            <person name="Tangrot J."/>
            <person name="Rosling A."/>
        </authorList>
    </citation>
    <scope>NUCLEOTIDE SEQUENCE</scope>
    <source>
        <strain evidence="1">AU212A</strain>
    </source>
</reference>
<comment type="caution">
    <text evidence="1">The sequence shown here is derived from an EMBL/GenBank/DDBJ whole genome shotgun (WGS) entry which is preliminary data.</text>
</comment>
<evidence type="ECO:0000313" key="2">
    <source>
        <dbReference type="Proteomes" id="UP000789860"/>
    </source>
</evidence>
<feature type="non-terminal residue" evidence="1">
    <location>
        <position position="243"/>
    </location>
</feature>
<evidence type="ECO:0000313" key="1">
    <source>
        <dbReference type="EMBL" id="CAG8503603.1"/>
    </source>
</evidence>
<protein>
    <submittedName>
        <fullName evidence="1">11753_t:CDS:1</fullName>
    </submittedName>
</protein>
<dbReference type="EMBL" id="CAJVPM010003605">
    <property type="protein sequence ID" value="CAG8503603.1"/>
    <property type="molecule type" value="Genomic_DNA"/>
</dbReference>